<evidence type="ECO:0000313" key="2">
    <source>
        <dbReference type="EMBL" id="AWB65605.1"/>
    </source>
</evidence>
<dbReference type="OrthoDB" id="6838256at2"/>
<dbReference type="PROSITE" id="PS51257">
    <property type="entry name" value="PROKAR_LIPOPROTEIN"/>
    <property type="match status" value="1"/>
</dbReference>
<dbReference type="RefSeq" id="WP_108601680.1">
    <property type="nucleotide sequence ID" value="NZ_CP026604.1"/>
</dbReference>
<dbReference type="Proteomes" id="UP000244441">
    <property type="component" value="Chromosome"/>
</dbReference>
<evidence type="ECO:0000313" key="3">
    <source>
        <dbReference type="Proteomes" id="UP000244441"/>
    </source>
</evidence>
<organism evidence="2 3">
    <name type="scientific">Saccharobesus litoralis</name>
    <dbReference type="NCBI Taxonomy" id="2172099"/>
    <lineage>
        <taxon>Bacteria</taxon>
        <taxon>Pseudomonadati</taxon>
        <taxon>Pseudomonadota</taxon>
        <taxon>Gammaproteobacteria</taxon>
        <taxon>Alteromonadales</taxon>
        <taxon>Alteromonadaceae</taxon>
        <taxon>Saccharobesus</taxon>
    </lineage>
</organism>
<dbReference type="SUPFAM" id="SSF53850">
    <property type="entry name" value="Periplasmic binding protein-like II"/>
    <property type="match status" value="1"/>
</dbReference>
<evidence type="ECO:0000256" key="1">
    <source>
        <dbReference type="SAM" id="SignalP"/>
    </source>
</evidence>
<keyword evidence="3" id="KW-1185">Reference proteome</keyword>
<dbReference type="KEGG" id="cate:C2869_03760"/>
<feature type="chain" id="PRO_5015571061" evidence="1">
    <location>
        <begin position="22"/>
        <end position="238"/>
    </location>
</feature>
<dbReference type="Gene3D" id="3.40.190.10">
    <property type="entry name" value="Periplasmic binding protein-like II"/>
    <property type="match status" value="2"/>
</dbReference>
<keyword evidence="1" id="KW-0732">Signal</keyword>
<sequence>MLNPKLSLFIVSMILSFACPAQDLKLTFGADLPLNSYQPATIIAKLEKAFAMSGVQFNAISVPSNRSLQLAHKGVIDGDLSRVSNLHEITGHRYSNLVRIDHVMFSVWIAIFTNNPDIEIDNLSDISQYTVCFTNGRKYFDDVFAPLVQPDNLVKLNSDLQAFELLAKKRVDIVITTSREGNQLIQDWVKFDQIREVKKLIKLPVYSYIHKKHSALLDDLTRNLAKVEQQQELQVVHN</sequence>
<reference evidence="2 3" key="1">
    <citation type="submission" date="2018-01" db="EMBL/GenBank/DDBJ databases">
        <title>Genome sequence of a Cantenovulum-like bacteria.</title>
        <authorList>
            <person name="Tan W.R."/>
            <person name="Lau N.-S."/>
            <person name="Go F."/>
            <person name="Amirul A.-A.A."/>
        </authorList>
    </citation>
    <scope>NUCLEOTIDE SEQUENCE [LARGE SCALE GENOMIC DNA]</scope>
    <source>
        <strain evidence="2 3">CCB-QB4</strain>
    </source>
</reference>
<dbReference type="EMBL" id="CP026604">
    <property type="protein sequence ID" value="AWB65605.1"/>
    <property type="molecule type" value="Genomic_DNA"/>
</dbReference>
<dbReference type="AlphaFoldDB" id="A0A2S0VN22"/>
<name>A0A2S0VN22_9ALTE</name>
<gene>
    <name evidence="2" type="ORF">C2869_03760</name>
</gene>
<accession>A0A2S0VN22</accession>
<protein>
    <submittedName>
        <fullName evidence="2">Uncharacterized protein</fullName>
    </submittedName>
</protein>
<feature type="signal peptide" evidence="1">
    <location>
        <begin position="1"/>
        <end position="21"/>
    </location>
</feature>
<proteinExistence type="predicted"/>